<protein>
    <submittedName>
        <fullName evidence="2">Uncharacterized protein</fullName>
    </submittedName>
</protein>
<dbReference type="RefSeq" id="WP_241188130.1">
    <property type="nucleotide sequence ID" value="NZ_CP106738.1"/>
</dbReference>
<name>A0ABY6DKQ2_9RHOB</name>
<sequence>MRLLPTLSTGLALAFLAASPAAADGPTLYPYATNVNYCPAGLQPIVLNGVICCGQPTTSVSYQQVMKHPRRAKKRHYSARTHCPVGTKGCS</sequence>
<proteinExistence type="predicted"/>
<gene>
    <name evidence="2" type="ORF">N7U68_06810</name>
</gene>
<reference evidence="2" key="1">
    <citation type="submission" date="2022-10" db="EMBL/GenBank/DDBJ databases">
        <title>Roseovarius pelagicus sp. nov., isolated from Arctic seawater.</title>
        <authorList>
            <person name="Hong Y.W."/>
            <person name="Hwang C.Y."/>
        </authorList>
    </citation>
    <scope>NUCLEOTIDE SEQUENCE</scope>
    <source>
        <strain evidence="2">HL-MP18</strain>
    </source>
</reference>
<organism evidence="2 3">
    <name type="scientific">Roseovarius pelagicus</name>
    <dbReference type="NCBI Taxonomy" id="2980108"/>
    <lineage>
        <taxon>Bacteria</taxon>
        <taxon>Pseudomonadati</taxon>
        <taxon>Pseudomonadota</taxon>
        <taxon>Alphaproteobacteria</taxon>
        <taxon>Rhodobacterales</taxon>
        <taxon>Roseobacteraceae</taxon>
        <taxon>Roseovarius</taxon>
    </lineage>
</organism>
<keyword evidence="1" id="KW-0732">Signal</keyword>
<feature type="signal peptide" evidence="1">
    <location>
        <begin position="1"/>
        <end position="23"/>
    </location>
</feature>
<evidence type="ECO:0000256" key="1">
    <source>
        <dbReference type="SAM" id="SignalP"/>
    </source>
</evidence>
<evidence type="ECO:0000313" key="3">
    <source>
        <dbReference type="Proteomes" id="UP001064087"/>
    </source>
</evidence>
<dbReference type="Proteomes" id="UP001064087">
    <property type="component" value="Chromosome"/>
</dbReference>
<accession>A0ABY6DKQ2</accession>
<dbReference type="EMBL" id="CP106738">
    <property type="protein sequence ID" value="UXX84350.1"/>
    <property type="molecule type" value="Genomic_DNA"/>
</dbReference>
<evidence type="ECO:0000313" key="2">
    <source>
        <dbReference type="EMBL" id="UXX84350.1"/>
    </source>
</evidence>
<keyword evidence="3" id="KW-1185">Reference proteome</keyword>
<feature type="chain" id="PRO_5047509117" evidence="1">
    <location>
        <begin position="24"/>
        <end position="91"/>
    </location>
</feature>